<accession>A0AAV9M9V9</accession>
<evidence type="ECO:0000313" key="1">
    <source>
        <dbReference type="EMBL" id="KAK4733800.1"/>
    </source>
</evidence>
<dbReference type="Proteomes" id="UP001311915">
    <property type="component" value="Unassembled WGS sequence"/>
</dbReference>
<comment type="caution">
    <text evidence="1">The sequence shown here is derived from an EMBL/GenBank/DDBJ whole genome shotgun (WGS) entry which is preliminary data.</text>
</comment>
<dbReference type="AlphaFoldDB" id="A0AAV9M9V9"/>
<protein>
    <recommendedName>
        <fullName evidence="3">Replication enhancer protein</fullName>
    </recommendedName>
</protein>
<proteinExistence type="predicted"/>
<organism evidence="1 2">
    <name type="scientific">Solanum pinnatisectum</name>
    <name type="common">tansyleaf nightshade</name>
    <dbReference type="NCBI Taxonomy" id="50273"/>
    <lineage>
        <taxon>Eukaryota</taxon>
        <taxon>Viridiplantae</taxon>
        <taxon>Streptophyta</taxon>
        <taxon>Embryophyta</taxon>
        <taxon>Tracheophyta</taxon>
        <taxon>Spermatophyta</taxon>
        <taxon>Magnoliopsida</taxon>
        <taxon>eudicotyledons</taxon>
        <taxon>Gunneridae</taxon>
        <taxon>Pentapetalae</taxon>
        <taxon>asterids</taxon>
        <taxon>lamiids</taxon>
        <taxon>Solanales</taxon>
        <taxon>Solanaceae</taxon>
        <taxon>Solanoideae</taxon>
        <taxon>Solaneae</taxon>
        <taxon>Solanum</taxon>
    </lineage>
</organism>
<evidence type="ECO:0008006" key="3">
    <source>
        <dbReference type="Google" id="ProtNLM"/>
    </source>
</evidence>
<name>A0AAV9M9V9_9SOLN</name>
<evidence type="ECO:0000313" key="2">
    <source>
        <dbReference type="Proteomes" id="UP001311915"/>
    </source>
</evidence>
<gene>
    <name evidence="1" type="ORF">R3W88_008061</name>
</gene>
<keyword evidence="2" id="KW-1185">Reference proteome</keyword>
<reference evidence="1 2" key="1">
    <citation type="submission" date="2023-10" db="EMBL/GenBank/DDBJ databases">
        <title>Genome-Wide Identification Analysis in wild type Solanum Pinnatisectum Reveals Some Genes Defensing Phytophthora Infestans.</title>
        <authorList>
            <person name="Sun C."/>
        </authorList>
    </citation>
    <scope>NUCLEOTIDE SEQUENCE [LARGE SCALE GENOMIC DNA]</scope>
    <source>
        <strain evidence="1">LQN</strain>
        <tissue evidence="1">Leaf</tissue>
    </source>
</reference>
<sequence length="156" mass="18706">MALQFNSISQIASKSMQWNLKVRVIRLWIVSNKFKPEIPYSLEMILHYEKMNYFVVAPNNMKFKITIHKHKITFTLNTKVTEIQDPSFHMHIFNIRTFEQLTIHHNVDETELLGNNDMLNSIHYILNFKFTKLLIYFLSIYNSRRKNVYLLAPQNL</sequence>
<dbReference type="EMBL" id="JAWPEI010000002">
    <property type="protein sequence ID" value="KAK4733800.1"/>
    <property type="molecule type" value="Genomic_DNA"/>
</dbReference>